<sequence length="158" mass="17342">MNTHNEPTPTVDGATTALLATEERLAVSAQEQDKGAVRIRTITHFESLEVPVLLRSNAVHIERVEVNQFVEAKFGPRNEGDTLIVPVFECVPVTELKLMLKEEIRITTVVTEKTDVHVAEVQRQQVVVERRVGSTGDWIADATMPSSGADEPSAKSAL</sequence>
<evidence type="ECO:0000313" key="4">
    <source>
        <dbReference type="Proteomes" id="UP000494115"/>
    </source>
</evidence>
<dbReference type="RefSeq" id="WP_175108320.1">
    <property type="nucleotide sequence ID" value="NZ_CADIKM010000085.1"/>
</dbReference>
<protein>
    <recommendedName>
        <fullName evidence="2">DUF2382 domain-containing protein</fullName>
    </recommendedName>
</protein>
<dbReference type="Proteomes" id="UP000494115">
    <property type="component" value="Unassembled WGS sequence"/>
</dbReference>
<proteinExistence type="predicted"/>
<name>A0A6S7BMY4_9BURK</name>
<dbReference type="InterPro" id="IPR019060">
    <property type="entry name" value="DUF2382"/>
</dbReference>
<evidence type="ECO:0000313" key="3">
    <source>
        <dbReference type="EMBL" id="CAB3806599.1"/>
    </source>
</evidence>
<feature type="domain" description="DUF2382" evidence="2">
    <location>
        <begin position="21"/>
        <end position="128"/>
    </location>
</feature>
<feature type="region of interest" description="Disordered" evidence="1">
    <location>
        <begin position="139"/>
        <end position="158"/>
    </location>
</feature>
<dbReference type="EMBL" id="CADIKM010000085">
    <property type="protein sequence ID" value="CAB3806599.1"/>
    <property type="molecule type" value="Genomic_DNA"/>
</dbReference>
<gene>
    <name evidence="3" type="ORF">LMG28138_05818</name>
</gene>
<evidence type="ECO:0000259" key="2">
    <source>
        <dbReference type="Pfam" id="PF09557"/>
    </source>
</evidence>
<dbReference type="Pfam" id="PF09557">
    <property type="entry name" value="DUF2382"/>
    <property type="match status" value="1"/>
</dbReference>
<dbReference type="AlphaFoldDB" id="A0A6S7BMY4"/>
<organism evidence="3 4">
    <name type="scientific">Pararobbsia alpina</name>
    <dbReference type="NCBI Taxonomy" id="621374"/>
    <lineage>
        <taxon>Bacteria</taxon>
        <taxon>Pseudomonadati</taxon>
        <taxon>Pseudomonadota</taxon>
        <taxon>Betaproteobacteria</taxon>
        <taxon>Burkholderiales</taxon>
        <taxon>Burkholderiaceae</taxon>
        <taxon>Pararobbsia</taxon>
    </lineage>
</organism>
<accession>A0A6S7BMY4</accession>
<reference evidence="3 4" key="1">
    <citation type="submission" date="2020-04" db="EMBL/GenBank/DDBJ databases">
        <authorList>
            <person name="De Canck E."/>
        </authorList>
    </citation>
    <scope>NUCLEOTIDE SEQUENCE [LARGE SCALE GENOMIC DNA]</scope>
    <source>
        <strain evidence="3 4">LMG 28138</strain>
    </source>
</reference>
<evidence type="ECO:0000256" key="1">
    <source>
        <dbReference type="SAM" id="MobiDB-lite"/>
    </source>
</evidence>
<keyword evidence="4" id="KW-1185">Reference proteome</keyword>